<evidence type="ECO:0000313" key="2">
    <source>
        <dbReference type="EMBL" id="ALO48329.1"/>
    </source>
</evidence>
<keyword evidence="1" id="KW-0812">Transmembrane</keyword>
<dbReference type="STRING" id="76123.AS203_03890"/>
<dbReference type="eggNOG" id="ENOG5032S1P">
    <property type="taxonomic scope" value="Bacteria"/>
</dbReference>
<keyword evidence="1" id="KW-0472">Membrane</keyword>
<dbReference type="AlphaFoldDB" id="A0A0S2KJ55"/>
<dbReference type="Proteomes" id="UP000056252">
    <property type="component" value="Chromosome"/>
</dbReference>
<feature type="transmembrane region" description="Helical" evidence="1">
    <location>
        <begin position="21"/>
        <end position="41"/>
    </location>
</feature>
<evidence type="ECO:0000313" key="3">
    <source>
        <dbReference type="Proteomes" id="UP000056252"/>
    </source>
</evidence>
<accession>A0A0S2KJ55</accession>
<dbReference type="InterPro" id="IPR025324">
    <property type="entry name" value="DUF4230"/>
</dbReference>
<dbReference type="RefSeq" id="WP_025065771.1">
    <property type="nucleotide sequence ID" value="NZ_CAUPOR010000095.1"/>
</dbReference>
<sequence length="217" mass="24935">MKKSTHRFLSVLDWMSRLHGLSLIVAIAAPILLLIIVFFLLKGTSVGIEQNDRISVTPTQIRAIEEIGEWEFLSISDEELIDTVSYGFFGDSELVRIYYGTLRLGINLREAKPGWIKVEKDSIAVRLPSVRLLDQDFIDEARTVSFFESGTWTGQDRENLYQRAYQAMLRRCLTRQNINTAEQNARNQFHKLMLSMGYKKVNIQVEKPSIGIPKRPN</sequence>
<evidence type="ECO:0000256" key="1">
    <source>
        <dbReference type="SAM" id="Phobius"/>
    </source>
</evidence>
<name>A0A0S2KJ55_9BACT</name>
<dbReference type="OrthoDB" id="1079857at2"/>
<dbReference type="EMBL" id="CP013195">
    <property type="protein sequence ID" value="ALO48329.1"/>
    <property type="molecule type" value="Genomic_DNA"/>
</dbReference>
<keyword evidence="1" id="KW-1133">Transmembrane helix</keyword>
<dbReference type="KEGG" id="peo:AS203_03890"/>
<organism evidence="2 3">
    <name type="scientific">Hoylesella enoeca</name>
    <dbReference type="NCBI Taxonomy" id="76123"/>
    <lineage>
        <taxon>Bacteria</taxon>
        <taxon>Pseudomonadati</taxon>
        <taxon>Bacteroidota</taxon>
        <taxon>Bacteroidia</taxon>
        <taxon>Bacteroidales</taxon>
        <taxon>Prevotellaceae</taxon>
        <taxon>Hoylesella</taxon>
    </lineage>
</organism>
<dbReference type="Pfam" id="PF14014">
    <property type="entry name" value="DUF4230"/>
    <property type="match status" value="1"/>
</dbReference>
<reference evidence="3" key="1">
    <citation type="submission" date="2015-11" db="EMBL/GenBank/DDBJ databases">
        <authorList>
            <person name="Holder M.E."/>
            <person name="Ajami N.J."/>
            <person name="Petrosino J.F."/>
        </authorList>
    </citation>
    <scope>NUCLEOTIDE SEQUENCE [LARGE SCALE GENOMIC DNA]</scope>
    <source>
        <strain evidence="3">F0113</strain>
    </source>
</reference>
<evidence type="ECO:0008006" key="4">
    <source>
        <dbReference type="Google" id="ProtNLM"/>
    </source>
</evidence>
<proteinExistence type="predicted"/>
<keyword evidence="3" id="KW-1185">Reference proteome</keyword>
<gene>
    <name evidence="2" type="ORF">AS203_03890</name>
</gene>
<protein>
    <recommendedName>
        <fullName evidence="4">DUF4230 domain-containing protein</fullName>
    </recommendedName>
</protein>